<evidence type="ECO:0008006" key="12">
    <source>
        <dbReference type="Google" id="ProtNLM"/>
    </source>
</evidence>
<dbReference type="GO" id="GO:0005543">
    <property type="term" value="F:phospholipid binding"/>
    <property type="evidence" value="ECO:0007669"/>
    <property type="project" value="InterPro"/>
</dbReference>
<dbReference type="SUPFAM" id="SSF49562">
    <property type="entry name" value="C2 domain (Calcium/lipid-binding domain, CaLB)"/>
    <property type="match status" value="1"/>
</dbReference>
<evidence type="ECO:0000256" key="3">
    <source>
        <dbReference type="ARBA" id="ARBA00022771"/>
    </source>
</evidence>
<gene>
    <name evidence="10" type="ORF">TSUD_118980</name>
</gene>
<dbReference type="CDD" id="cd04038">
    <property type="entry name" value="C2_ArfGAP"/>
    <property type="match status" value="1"/>
</dbReference>
<feature type="region of interest" description="Disordered" evidence="7">
    <location>
        <begin position="179"/>
        <end position="213"/>
    </location>
</feature>
<dbReference type="InterPro" id="IPR044518">
    <property type="entry name" value="ARF_GAP_AGD11/12/13"/>
</dbReference>
<dbReference type="PRINTS" id="PR00405">
    <property type="entry name" value="REVINTRACTNG"/>
</dbReference>
<dbReference type="InterPro" id="IPR037278">
    <property type="entry name" value="ARFGAP/RecO"/>
</dbReference>
<dbReference type="Gene3D" id="2.60.40.150">
    <property type="entry name" value="C2 domain"/>
    <property type="match status" value="1"/>
</dbReference>
<dbReference type="SUPFAM" id="SSF57863">
    <property type="entry name" value="ArfGap/RecO-like zinc finger"/>
    <property type="match status" value="1"/>
</dbReference>
<dbReference type="Gene3D" id="1.10.220.150">
    <property type="entry name" value="Arf GTPase activating protein"/>
    <property type="match status" value="1"/>
</dbReference>
<dbReference type="OrthoDB" id="73919at2759"/>
<dbReference type="Pfam" id="PF00168">
    <property type="entry name" value="C2"/>
    <property type="match status" value="1"/>
</dbReference>
<feature type="domain" description="Arf-GAP" evidence="9">
    <location>
        <begin position="48"/>
        <end position="170"/>
    </location>
</feature>
<dbReference type="FunFam" id="1.10.220.150:FF:000009">
    <property type="entry name" value="stromal membrane-associated protein 1 isoform X1"/>
    <property type="match status" value="1"/>
</dbReference>
<sequence length="400" mass="44815">MEMSIHQDNSDIKGMAGSGSCLYDLFCTETPSLNSQSQRERWMLTGPQERLDNLMRQAGNKYCADCGSSEPKWVSSSLGVFICIKCSGIHRSLGVHISKVLSLSLDDWTDEQVDLLVHLGGNTVINKKYEACLPSHIKKPRPNSSIEERSDYIRRKYEFQQFLDTEENLYCPFMPSHTRNSSSGHARNSSSGHARTSSSGQSSSYGPPLDKKRYDKLTTKNRIGLSFKNSWGKKESESMIEFVGLIKVNVVKGTNLAIRDLMTSDPYVILSLGHQSVKTRVIKNNLNPVWNESLMLSIPESIPPLKVIVYDKDSFKNDDFMGEAEIDIQPLVSAAKAYEKSSINESMQLGKWVASGDNTLVKDGIISLEEGKVRQEISLRLQHVERGVLEIELECLPLTQ</sequence>
<protein>
    <recommendedName>
        <fullName evidence="12">Arf-GAP domain-containing protein</fullName>
    </recommendedName>
</protein>
<evidence type="ECO:0000256" key="6">
    <source>
        <dbReference type="PROSITE-ProRule" id="PRU00288"/>
    </source>
</evidence>
<dbReference type="AlphaFoldDB" id="A0A2Z6NB22"/>
<dbReference type="FunFam" id="2.60.40.150:FF:000190">
    <property type="entry name" value="ADP-ribosylation factor GTPase-activating protein AGD12"/>
    <property type="match status" value="1"/>
</dbReference>
<dbReference type="InterPro" id="IPR000008">
    <property type="entry name" value="C2_dom"/>
</dbReference>
<keyword evidence="3 6" id="KW-0863">Zinc-finger</keyword>
<dbReference type="PANTHER" id="PTHR46220">
    <property type="entry name" value="ADP-RIBOSYLATION FACTOR GTPASE-ACTIVATING PROTEIN AGD12"/>
    <property type="match status" value="1"/>
</dbReference>
<evidence type="ECO:0000256" key="5">
    <source>
        <dbReference type="ARBA" id="ARBA00022837"/>
    </source>
</evidence>
<dbReference type="InterPro" id="IPR035892">
    <property type="entry name" value="C2_domain_sf"/>
</dbReference>
<evidence type="ECO:0000313" key="11">
    <source>
        <dbReference type="Proteomes" id="UP000242715"/>
    </source>
</evidence>
<dbReference type="PANTHER" id="PTHR46220:SF15">
    <property type="entry name" value="CALCIUM-DEPENDENT ARF-TYPE GTPASE ACTIVATING FAMILY PROTEIN"/>
    <property type="match status" value="1"/>
</dbReference>
<evidence type="ECO:0000256" key="2">
    <source>
        <dbReference type="ARBA" id="ARBA00022723"/>
    </source>
</evidence>
<accession>A0A2Z6NB22</accession>
<keyword evidence="2" id="KW-0479">Metal-binding</keyword>
<keyword evidence="11" id="KW-1185">Reference proteome</keyword>
<dbReference type="SMART" id="SM00105">
    <property type="entry name" value="ArfGap"/>
    <property type="match status" value="1"/>
</dbReference>
<evidence type="ECO:0000259" key="9">
    <source>
        <dbReference type="PROSITE" id="PS50115"/>
    </source>
</evidence>
<feature type="compositionally biased region" description="Low complexity" evidence="7">
    <location>
        <begin position="179"/>
        <end position="206"/>
    </location>
</feature>
<evidence type="ECO:0000256" key="4">
    <source>
        <dbReference type="ARBA" id="ARBA00022833"/>
    </source>
</evidence>
<feature type="domain" description="C2" evidence="8">
    <location>
        <begin position="222"/>
        <end position="342"/>
    </location>
</feature>
<dbReference type="PROSITE" id="PS50115">
    <property type="entry name" value="ARFGAP"/>
    <property type="match status" value="1"/>
</dbReference>
<proteinExistence type="predicted"/>
<dbReference type="Proteomes" id="UP000242715">
    <property type="component" value="Unassembled WGS sequence"/>
</dbReference>
<dbReference type="GO" id="GO:0005096">
    <property type="term" value="F:GTPase activator activity"/>
    <property type="evidence" value="ECO:0007669"/>
    <property type="project" value="UniProtKB-KW"/>
</dbReference>
<dbReference type="Pfam" id="PF01412">
    <property type="entry name" value="ArfGap"/>
    <property type="match status" value="1"/>
</dbReference>
<evidence type="ECO:0000259" key="8">
    <source>
        <dbReference type="PROSITE" id="PS50004"/>
    </source>
</evidence>
<evidence type="ECO:0000256" key="7">
    <source>
        <dbReference type="SAM" id="MobiDB-lite"/>
    </source>
</evidence>
<name>A0A2Z6NB22_TRISU</name>
<keyword evidence="5" id="KW-0106">Calcium</keyword>
<dbReference type="PROSITE" id="PS50004">
    <property type="entry name" value="C2"/>
    <property type="match status" value="1"/>
</dbReference>
<evidence type="ECO:0000313" key="10">
    <source>
        <dbReference type="EMBL" id="GAU39293.1"/>
    </source>
</evidence>
<dbReference type="EMBL" id="DF973754">
    <property type="protein sequence ID" value="GAU39293.1"/>
    <property type="molecule type" value="Genomic_DNA"/>
</dbReference>
<keyword evidence="4" id="KW-0862">Zinc</keyword>
<dbReference type="SMART" id="SM00239">
    <property type="entry name" value="C2"/>
    <property type="match status" value="1"/>
</dbReference>
<dbReference type="CDD" id="cd08204">
    <property type="entry name" value="ArfGap"/>
    <property type="match status" value="1"/>
</dbReference>
<dbReference type="InterPro" id="IPR038508">
    <property type="entry name" value="ArfGAP_dom_sf"/>
</dbReference>
<keyword evidence="1" id="KW-0343">GTPase activation</keyword>
<reference evidence="11" key="1">
    <citation type="journal article" date="2017" name="Front. Plant Sci.">
        <title>Climate Clever Clovers: New Paradigm to Reduce the Environmental Footprint of Ruminants by Breeding Low Methanogenic Forages Utilizing Haplotype Variation.</title>
        <authorList>
            <person name="Kaur P."/>
            <person name="Appels R."/>
            <person name="Bayer P.E."/>
            <person name="Keeble-Gagnere G."/>
            <person name="Wang J."/>
            <person name="Hirakawa H."/>
            <person name="Shirasawa K."/>
            <person name="Vercoe P."/>
            <person name="Stefanova K."/>
            <person name="Durmic Z."/>
            <person name="Nichols P."/>
            <person name="Revell C."/>
            <person name="Isobe S.N."/>
            <person name="Edwards D."/>
            <person name="Erskine W."/>
        </authorList>
    </citation>
    <scope>NUCLEOTIDE SEQUENCE [LARGE SCALE GENOMIC DNA]</scope>
    <source>
        <strain evidence="11">cv. Daliak</strain>
    </source>
</reference>
<dbReference type="InterPro" id="IPR001164">
    <property type="entry name" value="ArfGAP_dom"/>
</dbReference>
<evidence type="ECO:0000256" key="1">
    <source>
        <dbReference type="ARBA" id="ARBA00022468"/>
    </source>
</evidence>
<dbReference type="GO" id="GO:0008270">
    <property type="term" value="F:zinc ion binding"/>
    <property type="evidence" value="ECO:0007669"/>
    <property type="project" value="UniProtKB-KW"/>
</dbReference>
<organism evidence="10 11">
    <name type="scientific">Trifolium subterraneum</name>
    <name type="common">Subterranean clover</name>
    <dbReference type="NCBI Taxonomy" id="3900"/>
    <lineage>
        <taxon>Eukaryota</taxon>
        <taxon>Viridiplantae</taxon>
        <taxon>Streptophyta</taxon>
        <taxon>Embryophyta</taxon>
        <taxon>Tracheophyta</taxon>
        <taxon>Spermatophyta</taxon>
        <taxon>Magnoliopsida</taxon>
        <taxon>eudicotyledons</taxon>
        <taxon>Gunneridae</taxon>
        <taxon>Pentapetalae</taxon>
        <taxon>rosids</taxon>
        <taxon>fabids</taxon>
        <taxon>Fabales</taxon>
        <taxon>Fabaceae</taxon>
        <taxon>Papilionoideae</taxon>
        <taxon>50 kb inversion clade</taxon>
        <taxon>NPAAA clade</taxon>
        <taxon>Hologalegina</taxon>
        <taxon>IRL clade</taxon>
        <taxon>Trifolieae</taxon>
        <taxon>Trifolium</taxon>
    </lineage>
</organism>